<feature type="region of interest" description="Disordered" evidence="1">
    <location>
        <begin position="226"/>
        <end position="248"/>
    </location>
</feature>
<reference evidence="3 4" key="1">
    <citation type="journal article" date="2013" name="BMC Genomics">
        <title>Reconstruction of the lipid metabolism for the microalga Monoraphidium neglectum from its genome sequence reveals characteristics suitable for biofuel production.</title>
        <authorList>
            <person name="Bogen C."/>
            <person name="Al-Dilaimi A."/>
            <person name="Albersmeier A."/>
            <person name="Wichmann J."/>
            <person name="Grundmann M."/>
            <person name="Rupp O."/>
            <person name="Lauersen K.J."/>
            <person name="Blifernez-Klassen O."/>
            <person name="Kalinowski J."/>
            <person name="Goesmann A."/>
            <person name="Mussgnug J.H."/>
            <person name="Kruse O."/>
        </authorList>
    </citation>
    <scope>NUCLEOTIDE SEQUENCE [LARGE SCALE GENOMIC DNA]</scope>
    <source>
        <strain evidence="3 4">SAG 48.87</strain>
    </source>
</reference>
<feature type="compositionally biased region" description="Low complexity" evidence="1">
    <location>
        <begin position="547"/>
        <end position="608"/>
    </location>
</feature>
<gene>
    <name evidence="3" type="ORF">MNEG_5356</name>
</gene>
<dbReference type="Proteomes" id="UP000054498">
    <property type="component" value="Unassembled WGS sequence"/>
</dbReference>
<dbReference type="RefSeq" id="XP_013901626.1">
    <property type="nucleotide sequence ID" value="XM_014046172.1"/>
</dbReference>
<evidence type="ECO:0000313" key="3">
    <source>
        <dbReference type="EMBL" id="KIZ02607.1"/>
    </source>
</evidence>
<evidence type="ECO:0000256" key="1">
    <source>
        <dbReference type="SAM" id="MobiDB-lite"/>
    </source>
</evidence>
<name>A0A0D2MQA0_9CHLO</name>
<feature type="domain" description="Poly(A) RNA polymerase mitochondrial-like central palm" evidence="2">
    <location>
        <begin position="29"/>
        <end position="155"/>
    </location>
</feature>
<dbReference type="AlphaFoldDB" id="A0A0D2MQA0"/>
<dbReference type="Pfam" id="PF22600">
    <property type="entry name" value="MTPAP-like_central"/>
    <property type="match status" value="1"/>
</dbReference>
<dbReference type="SUPFAM" id="SSF81631">
    <property type="entry name" value="PAP/OAS1 substrate-binding domain"/>
    <property type="match status" value="1"/>
</dbReference>
<keyword evidence="4" id="KW-1185">Reference proteome</keyword>
<dbReference type="KEGG" id="mng:MNEG_5356"/>
<sequence length="608" mass="66076">MEQELSVFESVWPDITRQSHWEWESALSGIVASLTPGPQDHERRALLVADLNAALSDMGLHVRPFGSFLSNMGFPDSDVDLLLAGTWNGQAPYLLPANGCKTLLRKVASRLYDRRLVRGSIEFVLHARVPLLKFVHWQTGVECDLTVQSYDGALKGRFMAAIAQLDTRFPSLFRLVKLWARTHECNDASQSTLNSTSLMYMCIFFLQRLGVLPPLRALCPKELARLPAPPPLEQQQRQPQQQQQQQADDPIFGGREAARAVLSSDGSSGGGGGGGSAGGWEDVRLLDPRLRGLWVREEALDDLVAAVDGRAADLNRAKQRALAANGSGGGAVAGGVAHADADADGGAGAHAAAAVAAVGHDLTQLLVGFLCYWELPFGAWAEGRHRDWRPDCWNGVWRRQRFAKAYLCPLEDPFDATDNPARSVGSESVSPGSQHLYIAAVLGSNAAALRRLLCGPRDAGPAAEASGVRVLRGLAWTLGPRGLALLRPALPEAQLRMLFDVAGDPKIGSPLKRLLAHLGADMVPEDILDHACWRALRSQQKSEAREQAGGPPQGEAAAGGRQKAARLQQQQRQPQQPRQQQQQQRQPQQQRPAAQSQQRQQQQYPPAS</sequence>
<dbReference type="GO" id="GO:0031123">
    <property type="term" value="P:RNA 3'-end processing"/>
    <property type="evidence" value="ECO:0007669"/>
    <property type="project" value="TreeGrafter"/>
</dbReference>
<feature type="compositionally biased region" description="Low complexity" evidence="1">
    <location>
        <begin position="233"/>
        <end position="247"/>
    </location>
</feature>
<dbReference type="OrthoDB" id="2274644at2759"/>
<dbReference type="InterPro" id="IPR043519">
    <property type="entry name" value="NT_sf"/>
</dbReference>
<dbReference type="GO" id="GO:0016779">
    <property type="term" value="F:nucleotidyltransferase activity"/>
    <property type="evidence" value="ECO:0007669"/>
    <property type="project" value="TreeGrafter"/>
</dbReference>
<evidence type="ECO:0000313" key="4">
    <source>
        <dbReference type="Proteomes" id="UP000054498"/>
    </source>
</evidence>
<organism evidence="3 4">
    <name type="scientific">Monoraphidium neglectum</name>
    <dbReference type="NCBI Taxonomy" id="145388"/>
    <lineage>
        <taxon>Eukaryota</taxon>
        <taxon>Viridiplantae</taxon>
        <taxon>Chlorophyta</taxon>
        <taxon>core chlorophytes</taxon>
        <taxon>Chlorophyceae</taxon>
        <taxon>CS clade</taxon>
        <taxon>Sphaeropleales</taxon>
        <taxon>Selenastraceae</taxon>
        <taxon>Monoraphidium</taxon>
    </lineage>
</organism>
<dbReference type="Gene3D" id="1.10.1410.10">
    <property type="match status" value="1"/>
</dbReference>
<dbReference type="Gene3D" id="3.30.460.10">
    <property type="entry name" value="Beta Polymerase, domain 2"/>
    <property type="match status" value="1"/>
</dbReference>
<dbReference type="STRING" id="145388.A0A0D2MQA0"/>
<dbReference type="GeneID" id="25738233"/>
<dbReference type="InterPro" id="IPR054708">
    <property type="entry name" value="MTPAP-like_central"/>
</dbReference>
<feature type="region of interest" description="Disordered" evidence="1">
    <location>
        <begin position="539"/>
        <end position="608"/>
    </location>
</feature>
<dbReference type="PANTHER" id="PTHR12271:SF123">
    <property type="entry name" value="PROTEIN HESO1"/>
    <property type="match status" value="1"/>
</dbReference>
<evidence type="ECO:0000259" key="2">
    <source>
        <dbReference type="Pfam" id="PF22600"/>
    </source>
</evidence>
<dbReference type="SUPFAM" id="SSF81301">
    <property type="entry name" value="Nucleotidyltransferase"/>
    <property type="match status" value="1"/>
</dbReference>
<dbReference type="PANTHER" id="PTHR12271">
    <property type="entry name" value="POLY A POLYMERASE CID PAP -RELATED"/>
    <property type="match status" value="1"/>
</dbReference>
<dbReference type="CDD" id="cd05402">
    <property type="entry name" value="NT_PAP_TUTase"/>
    <property type="match status" value="1"/>
</dbReference>
<accession>A0A0D2MQA0</accession>
<dbReference type="EMBL" id="KK101010">
    <property type="protein sequence ID" value="KIZ02607.1"/>
    <property type="molecule type" value="Genomic_DNA"/>
</dbReference>
<protein>
    <recommendedName>
        <fullName evidence="2">Poly(A) RNA polymerase mitochondrial-like central palm domain-containing protein</fullName>
    </recommendedName>
</protein>
<proteinExistence type="predicted"/>